<reference evidence="1" key="1">
    <citation type="submission" date="2013-10" db="EMBL/GenBank/DDBJ databases">
        <title>Draft genome sequence of Clostridium botulinum type B strain Osaka05.</title>
        <authorList>
            <person name="Sakaguchi Y."/>
            <person name="Hosomi K."/>
            <person name="Uchiyama J."/>
            <person name="Ogura Y."/>
            <person name="Sakaguchi M."/>
            <person name="Kohda T."/>
            <person name="Mukamoto M."/>
            <person name="Misawa N."/>
            <person name="Matsuzaki S."/>
            <person name="Hayashi T."/>
            <person name="Kozaki S."/>
        </authorList>
    </citation>
    <scope>NUCLEOTIDE SEQUENCE</scope>
    <source>
        <strain evidence="1">Osaka05</strain>
    </source>
</reference>
<dbReference type="HOGENOM" id="CLU_2877823_0_0_9"/>
<dbReference type="RefSeq" id="WP_154219202.1">
    <property type="nucleotide sequence ID" value="NZ_DF384213.1"/>
</dbReference>
<accession>A0A0S6U3S3</accession>
<protein>
    <submittedName>
        <fullName evidence="1">Uncharacterized protein</fullName>
    </submittedName>
</protein>
<gene>
    <name evidence="1" type="ORF">CBO05C_2267</name>
</gene>
<sequence>MGLSILHNYVRNSHPAIVSTKVFDKVQESLIPENIMENIFWEMVSCRLHIGDERKEVKWFGDV</sequence>
<proteinExistence type="predicted"/>
<dbReference type="Proteomes" id="UP000054164">
    <property type="component" value="Unassembled WGS sequence"/>
</dbReference>
<evidence type="ECO:0000313" key="1">
    <source>
        <dbReference type="EMBL" id="GAE02577.1"/>
    </source>
</evidence>
<name>A0A0S6U3S3_CLOBO</name>
<dbReference type="AlphaFoldDB" id="A0A0S6U3S3"/>
<dbReference type="EMBL" id="DF384213">
    <property type="protein sequence ID" value="GAE02577.1"/>
    <property type="molecule type" value="Genomic_DNA"/>
</dbReference>
<organism evidence="1">
    <name type="scientific">Clostridium botulinum B str. Osaka05</name>
    <dbReference type="NCBI Taxonomy" id="1407017"/>
    <lineage>
        <taxon>Bacteria</taxon>
        <taxon>Bacillati</taxon>
        <taxon>Bacillota</taxon>
        <taxon>Clostridia</taxon>
        <taxon>Eubacteriales</taxon>
        <taxon>Clostridiaceae</taxon>
        <taxon>Clostridium</taxon>
    </lineage>
</organism>